<organism evidence="1 2">
    <name type="scientific">Cardiocondyla obscurior</name>
    <dbReference type="NCBI Taxonomy" id="286306"/>
    <lineage>
        <taxon>Eukaryota</taxon>
        <taxon>Metazoa</taxon>
        <taxon>Ecdysozoa</taxon>
        <taxon>Arthropoda</taxon>
        <taxon>Hexapoda</taxon>
        <taxon>Insecta</taxon>
        <taxon>Pterygota</taxon>
        <taxon>Neoptera</taxon>
        <taxon>Endopterygota</taxon>
        <taxon>Hymenoptera</taxon>
        <taxon>Apocrita</taxon>
        <taxon>Aculeata</taxon>
        <taxon>Formicoidea</taxon>
        <taxon>Formicidae</taxon>
        <taxon>Myrmicinae</taxon>
        <taxon>Cardiocondyla</taxon>
    </lineage>
</organism>
<reference evidence="1 2" key="1">
    <citation type="submission" date="2023-03" db="EMBL/GenBank/DDBJ databases">
        <title>High recombination rates correlate with genetic variation in Cardiocondyla obscurior ants.</title>
        <authorList>
            <person name="Errbii M."/>
        </authorList>
    </citation>
    <scope>NUCLEOTIDE SEQUENCE [LARGE SCALE GENOMIC DNA]</scope>
    <source>
        <strain evidence="1">Alpha-2009</strain>
        <tissue evidence="1">Whole body</tissue>
    </source>
</reference>
<gene>
    <name evidence="1" type="ORF">PUN28_016887</name>
</gene>
<dbReference type="EMBL" id="JADYXP020000019">
    <property type="protein sequence ID" value="KAL0105523.1"/>
    <property type="molecule type" value="Genomic_DNA"/>
</dbReference>
<accession>A0AAW2EP60</accession>
<dbReference type="AlphaFoldDB" id="A0AAW2EP60"/>
<protein>
    <submittedName>
        <fullName evidence="1">Uncharacterized protein</fullName>
    </submittedName>
</protein>
<sequence length="51" mass="5701">MKTCGFKCYLADILVTLMVNSVACTSVHYLIGVIEHIPKHFIAYCRKPSGQ</sequence>
<proteinExistence type="predicted"/>
<name>A0AAW2EP60_9HYME</name>
<keyword evidence="2" id="KW-1185">Reference proteome</keyword>
<dbReference type="Proteomes" id="UP001430953">
    <property type="component" value="Unassembled WGS sequence"/>
</dbReference>
<evidence type="ECO:0000313" key="1">
    <source>
        <dbReference type="EMBL" id="KAL0105523.1"/>
    </source>
</evidence>
<comment type="caution">
    <text evidence="1">The sequence shown here is derived from an EMBL/GenBank/DDBJ whole genome shotgun (WGS) entry which is preliminary data.</text>
</comment>
<evidence type="ECO:0000313" key="2">
    <source>
        <dbReference type="Proteomes" id="UP001430953"/>
    </source>
</evidence>